<dbReference type="AlphaFoldDB" id="A0A0W8F4E0"/>
<protein>
    <submittedName>
        <fullName evidence="1">Uncharacterized protein</fullName>
    </submittedName>
</protein>
<reference evidence="1" key="1">
    <citation type="journal article" date="2015" name="Proc. Natl. Acad. Sci. U.S.A.">
        <title>Networks of energetic and metabolic interactions define dynamics in microbial communities.</title>
        <authorList>
            <person name="Embree M."/>
            <person name="Liu J.K."/>
            <person name="Al-Bassam M.M."/>
            <person name="Zengler K."/>
        </authorList>
    </citation>
    <scope>NUCLEOTIDE SEQUENCE</scope>
</reference>
<name>A0A0W8F4E0_9ZZZZ</name>
<comment type="caution">
    <text evidence="1">The sequence shown here is derived from an EMBL/GenBank/DDBJ whole genome shotgun (WGS) entry which is preliminary data.</text>
</comment>
<organism evidence="1">
    <name type="scientific">hydrocarbon metagenome</name>
    <dbReference type="NCBI Taxonomy" id="938273"/>
    <lineage>
        <taxon>unclassified sequences</taxon>
        <taxon>metagenomes</taxon>
        <taxon>ecological metagenomes</taxon>
    </lineage>
</organism>
<dbReference type="EMBL" id="LNQE01001556">
    <property type="protein sequence ID" value="KUG15442.1"/>
    <property type="molecule type" value="Genomic_DNA"/>
</dbReference>
<evidence type="ECO:0000313" key="1">
    <source>
        <dbReference type="EMBL" id="KUG15442.1"/>
    </source>
</evidence>
<accession>A0A0W8F4E0</accession>
<sequence length="42" mass="4574">MIGSYFIPSRSHRPVRKEGGICPVPYKAILASGVATKDTWSP</sequence>
<proteinExistence type="predicted"/>
<gene>
    <name evidence="1" type="ORF">ASZ90_014905</name>
</gene>